<evidence type="ECO:0000256" key="1">
    <source>
        <dbReference type="ARBA" id="ARBA00022603"/>
    </source>
</evidence>
<dbReference type="AlphaFoldDB" id="A0AAV9ZS83"/>
<evidence type="ECO:0000259" key="4">
    <source>
        <dbReference type="Pfam" id="PF00891"/>
    </source>
</evidence>
<dbReference type="PANTHER" id="PTHR43712">
    <property type="entry name" value="PUTATIVE (AFU_ORTHOLOGUE AFUA_4G14580)-RELATED"/>
    <property type="match status" value="1"/>
</dbReference>
<keyword evidence="1" id="KW-0489">Methyltransferase</keyword>
<dbReference type="Gene3D" id="1.10.10.10">
    <property type="entry name" value="Winged helix-like DNA-binding domain superfamily/Winged helix DNA-binding domain"/>
    <property type="match status" value="1"/>
</dbReference>
<keyword evidence="7" id="KW-1185">Reference proteome</keyword>
<evidence type="ECO:0000313" key="7">
    <source>
        <dbReference type="Proteomes" id="UP001362999"/>
    </source>
</evidence>
<dbReference type="SUPFAM" id="SSF46785">
    <property type="entry name" value="Winged helix' DNA-binding domain"/>
    <property type="match status" value="1"/>
</dbReference>
<organism evidence="6 7">
    <name type="scientific">Favolaschia claudopus</name>
    <dbReference type="NCBI Taxonomy" id="2862362"/>
    <lineage>
        <taxon>Eukaryota</taxon>
        <taxon>Fungi</taxon>
        <taxon>Dikarya</taxon>
        <taxon>Basidiomycota</taxon>
        <taxon>Agaricomycotina</taxon>
        <taxon>Agaricomycetes</taxon>
        <taxon>Agaricomycetidae</taxon>
        <taxon>Agaricales</taxon>
        <taxon>Marasmiineae</taxon>
        <taxon>Mycenaceae</taxon>
        <taxon>Favolaschia</taxon>
    </lineage>
</organism>
<comment type="caution">
    <text evidence="6">The sequence shown here is derived from an EMBL/GenBank/DDBJ whole genome shotgun (WGS) entry which is preliminary data.</text>
</comment>
<dbReference type="GO" id="GO:0032259">
    <property type="term" value="P:methylation"/>
    <property type="evidence" value="ECO:0007669"/>
    <property type="project" value="UniProtKB-KW"/>
</dbReference>
<feature type="domain" description="O-methyltransferase dimerisation" evidence="5">
    <location>
        <begin position="86"/>
        <end position="157"/>
    </location>
</feature>
<evidence type="ECO:0000259" key="5">
    <source>
        <dbReference type="Pfam" id="PF08100"/>
    </source>
</evidence>
<dbReference type="GO" id="GO:0046983">
    <property type="term" value="F:protein dimerization activity"/>
    <property type="evidence" value="ECO:0007669"/>
    <property type="project" value="InterPro"/>
</dbReference>
<dbReference type="InterPro" id="IPR001077">
    <property type="entry name" value="COMT_C"/>
</dbReference>
<keyword evidence="3" id="KW-0949">S-adenosyl-L-methionine</keyword>
<gene>
    <name evidence="6" type="ORF">R3P38DRAFT_3409137</name>
</gene>
<dbReference type="InterPro" id="IPR029063">
    <property type="entry name" value="SAM-dependent_MTases_sf"/>
</dbReference>
<sequence length="477" mass="51629">MESPSSLRQLSDIISQAVTAIEAEYAKASTPLPSLDAPLDPTNPAEAVGMQPSVMASSALIIAAAAQISATVNNPALAIINDSLLYHLSSCLRAAAALNVVEILREAGQDGLHVKDIAQKARTDPDKLSRVLRLLATHHVFRELTPDVFANNRISSVIDKGKSSEVLFEKPAEKFIGTSGLGAYLEHITDEGFKSSAYMTDALLDPATAFSQEPTATPFCRAFSTTAPIFAWLENPENKDRLVRFGVGQAGSTKLESPESILLGFKWDQLPKDSVLVDVGGGVGSTSLLIAKATPGLRIINQDRAPVVEQAKEYWNEHLRSHVQSGMVQFQVHDFFAPQPVKNADVFLLRQIIHDWPDEAAVRILTQLRAASTHDTKLVIVDQIIPYATESPLTNSIPGLARPAPPAPLLRNMGVAMAVPYWADIHMYALLNGRERTMGTLVAICEKAGWKIVQVYHLPGSLFSETIAVPNGVQAKI</sequence>
<evidence type="ECO:0000313" key="6">
    <source>
        <dbReference type="EMBL" id="KAK6991803.1"/>
    </source>
</evidence>
<dbReference type="SUPFAM" id="SSF53335">
    <property type="entry name" value="S-adenosyl-L-methionine-dependent methyltransferases"/>
    <property type="match status" value="1"/>
</dbReference>
<dbReference type="Proteomes" id="UP001362999">
    <property type="component" value="Unassembled WGS sequence"/>
</dbReference>
<dbReference type="EMBL" id="JAWWNJ010000115">
    <property type="protein sequence ID" value="KAK6991803.1"/>
    <property type="molecule type" value="Genomic_DNA"/>
</dbReference>
<proteinExistence type="predicted"/>
<dbReference type="InterPro" id="IPR036390">
    <property type="entry name" value="WH_DNA-bd_sf"/>
</dbReference>
<dbReference type="InterPro" id="IPR036388">
    <property type="entry name" value="WH-like_DNA-bd_sf"/>
</dbReference>
<dbReference type="PANTHER" id="PTHR43712:SF2">
    <property type="entry name" value="O-METHYLTRANSFERASE CICE"/>
    <property type="match status" value="1"/>
</dbReference>
<dbReference type="PROSITE" id="PS51683">
    <property type="entry name" value="SAM_OMT_II"/>
    <property type="match status" value="1"/>
</dbReference>
<evidence type="ECO:0000256" key="3">
    <source>
        <dbReference type="ARBA" id="ARBA00022691"/>
    </source>
</evidence>
<dbReference type="InterPro" id="IPR012967">
    <property type="entry name" value="COMT_dimerisation"/>
</dbReference>
<dbReference type="Gene3D" id="3.40.50.150">
    <property type="entry name" value="Vaccinia Virus protein VP39"/>
    <property type="match status" value="1"/>
</dbReference>
<reference evidence="6 7" key="1">
    <citation type="journal article" date="2024" name="J Genomics">
        <title>Draft genome sequencing and assembly of Favolaschia claudopus CIRM-BRFM 2984 isolated from oak limbs.</title>
        <authorList>
            <person name="Navarro D."/>
            <person name="Drula E."/>
            <person name="Chaduli D."/>
            <person name="Cazenave R."/>
            <person name="Ahrendt S."/>
            <person name="Wang J."/>
            <person name="Lipzen A."/>
            <person name="Daum C."/>
            <person name="Barry K."/>
            <person name="Grigoriev I.V."/>
            <person name="Favel A."/>
            <person name="Rosso M.N."/>
            <person name="Martin F."/>
        </authorList>
    </citation>
    <scope>NUCLEOTIDE SEQUENCE [LARGE SCALE GENOMIC DNA]</scope>
    <source>
        <strain evidence="6 7">CIRM-BRFM 2984</strain>
    </source>
</reference>
<accession>A0AAV9ZS83</accession>
<dbReference type="GO" id="GO:0008171">
    <property type="term" value="F:O-methyltransferase activity"/>
    <property type="evidence" value="ECO:0007669"/>
    <property type="project" value="InterPro"/>
</dbReference>
<keyword evidence="2" id="KW-0808">Transferase</keyword>
<dbReference type="Pfam" id="PF08100">
    <property type="entry name" value="Dimerisation"/>
    <property type="match status" value="1"/>
</dbReference>
<protein>
    <submittedName>
        <fullName evidence="6">O-methyltransferase</fullName>
    </submittedName>
</protein>
<dbReference type="InterPro" id="IPR016461">
    <property type="entry name" value="COMT-like"/>
</dbReference>
<evidence type="ECO:0000256" key="2">
    <source>
        <dbReference type="ARBA" id="ARBA00022679"/>
    </source>
</evidence>
<feature type="domain" description="O-methyltransferase C-terminal" evidence="4">
    <location>
        <begin position="215"/>
        <end position="397"/>
    </location>
</feature>
<dbReference type="Pfam" id="PF00891">
    <property type="entry name" value="Methyltransf_2"/>
    <property type="match status" value="1"/>
</dbReference>
<name>A0AAV9ZS83_9AGAR</name>